<keyword evidence="3" id="KW-1185">Reference proteome</keyword>
<proteinExistence type="predicted"/>
<organism evidence="1">
    <name type="scientific">Brassica cretica</name>
    <name type="common">Mustard</name>
    <dbReference type="NCBI Taxonomy" id="69181"/>
    <lineage>
        <taxon>Eukaryota</taxon>
        <taxon>Viridiplantae</taxon>
        <taxon>Streptophyta</taxon>
        <taxon>Embryophyta</taxon>
        <taxon>Tracheophyta</taxon>
        <taxon>Spermatophyta</taxon>
        <taxon>Magnoliopsida</taxon>
        <taxon>eudicotyledons</taxon>
        <taxon>Gunneridae</taxon>
        <taxon>Pentapetalae</taxon>
        <taxon>rosids</taxon>
        <taxon>malvids</taxon>
        <taxon>Brassicales</taxon>
        <taxon>Brassicaceae</taxon>
        <taxon>Brassiceae</taxon>
        <taxon>Brassica</taxon>
    </lineage>
</organism>
<reference evidence="2 3" key="3">
    <citation type="journal article" date="2020" name="BMC Genomics">
        <title>Intraspecific diversification of the crop wild relative Brassica cretica Lam. using demographic model selection.</title>
        <authorList>
            <person name="Kioukis A."/>
            <person name="Michalopoulou V.A."/>
            <person name="Briers L."/>
            <person name="Pirintsos S."/>
            <person name="Studholme D.J."/>
            <person name="Pavlidis P."/>
            <person name="Sarris P.F."/>
        </authorList>
    </citation>
    <scope>NUCLEOTIDE SEQUENCE [LARGE SCALE GENOMIC DNA]</scope>
    <source>
        <strain evidence="3">cv. PFS-1207/04</strain>
        <strain evidence="2">PFS-1207/04</strain>
    </source>
</reference>
<evidence type="ECO:0000313" key="2">
    <source>
        <dbReference type="EMBL" id="KAF3562687.1"/>
    </source>
</evidence>
<reference evidence="2" key="2">
    <citation type="submission" date="2019-12" db="EMBL/GenBank/DDBJ databases">
        <authorList>
            <person name="Studholme D.J."/>
            <person name="Sarris P."/>
        </authorList>
    </citation>
    <scope>NUCLEOTIDE SEQUENCE</scope>
    <source>
        <strain evidence="2">PFS-1207/04</strain>
        <tissue evidence="2">Leaf</tissue>
    </source>
</reference>
<dbReference type="AlphaFoldDB" id="A0A8S9FRL3"/>
<evidence type="ECO:0000313" key="3">
    <source>
        <dbReference type="Proteomes" id="UP000266723"/>
    </source>
</evidence>
<evidence type="ECO:0000313" key="1">
    <source>
        <dbReference type="EMBL" id="KAF2570558.1"/>
    </source>
</evidence>
<name>A0A8S9FRL3_BRACR</name>
<reference evidence="1" key="1">
    <citation type="submission" date="2019-12" db="EMBL/GenBank/DDBJ databases">
        <title>Genome sequencing and annotation of Brassica cretica.</title>
        <authorList>
            <person name="Studholme D.J."/>
            <person name="Sarris P.F."/>
        </authorList>
    </citation>
    <scope>NUCLEOTIDE SEQUENCE</scope>
    <source>
        <strain evidence="1">PFS-102/07</strain>
        <tissue evidence="1">Leaf</tissue>
    </source>
</reference>
<dbReference type="Proteomes" id="UP000266723">
    <property type="component" value="Unassembled WGS sequence"/>
</dbReference>
<gene>
    <name evidence="2" type="ORF">DY000_02016647</name>
    <name evidence="1" type="ORF">F2Q70_00004555</name>
</gene>
<accession>A0A8S9FRL3</accession>
<sequence>MVATEVKRGFNGLFDDKEKHIERIWVTMNLELKGPTSHETGALKVTKLKKLPKVVSKRQLVQLSGMSCLSESLQPKNPTFSSLPLLWKICSNQIRHRIEL</sequence>
<dbReference type="EMBL" id="QGKY02001015">
    <property type="protein sequence ID" value="KAF2570558.1"/>
    <property type="molecule type" value="Genomic_DNA"/>
</dbReference>
<protein>
    <submittedName>
        <fullName evidence="1">Uncharacterized protein</fullName>
    </submittedName>
</protein>
<dbReference type="EMBL" id="QGKV02000759">
    <property type="protein sequence ID" value="KAF3562687.1"/>
    <property type="molecule type" value="Genomic_DNA"/>
</dbReference>
<comment type="caution">
    <text evidence="1">The sequence shown here is derived from an EMBL/GenBank/DDBJ whole genome shotgun (WGS) entry which is preliminary data.</text>
</comment>